<evidence type="ECO:0000256" key="3">
    <source>
        <dbReference type="SAM" id="MobiDB-lite"/>
    </source>
</evidence>
<dbReference type="EMBL" id="ML211639">
    <property type="protein sequence ID" value="TFK81204.1"/>
    <property type="molecule type" value="Genomic_DNA"/>
</dbReference>
<evidence type="ECO:0000313" key="5">
    <source>
        <dbReference type="EMBL" id="TFK81204.1"/>
    </source>
</evidence>
<name>A0A5C3NV55_9APHY</name>
<dbReference type="GO" id="GO:0003677">
    <property type="term" value="F:DNA binding"/>
    <property type="evidence" value="ECO:0007669"/>
    <property type="project" value="UniProtKB-UniRule"/>
</dbReference>
<reference evidence="5 6" key="1">
    <citation type="journal article" date="2019" name="Nat. Ecol. Evol.">
        <title>Megaphylogeny resolves global patterns of mushroom evolution.</title>
        <authorList>
            <person name="Varga T."/>
            <person name="Krizsan K."/>
            <person name="Foldi C."/>
            <person name="Dima B."/>
            <person name="Sanchez-Garcia M."/>
            <person name="Sanchez-Ramirez S."/>
            <person name="Szollosi G.J."/>
            <person name="Szarkandi J.G."/>
            <person name="Papp V."/>
            <person name="Albert L."/>
            <person name="Andreopoulos W."/>
            <person name="Angelini C."/>
            <person name="Antonin V."/>
            <person name="Barry K.W."/>
            <person name="Bougher N.L."/>
            <person name="Buchanan P."/>
            <person name="Buyck B."/>
            <person name="Bense V."/>
            <person name="Catcheside P."/>
            <person name="Chovatia M."/>
            <person name="Cooper J."/>
            <person name="Damon W."/>
            <person name="Desjardin D."/>
            <person name="Finy P."/>
            <person name="Geml J."/>
            <person name="Haridas S."/>
            <person name="Hughes K."/>
            <person name="Justo A."/>
            <person name="Karasinski D."/>
            <person name="Kautmanova I."/>
            <person name="Kiss B."/>
            <person name="Kocsube S."/>
            <person name="Kotiranta H."/>
            <person name="LaButti K.M."/>
            <person name="Lechner B.E."/>
            <person name="Liimatainen K."/>
            <person name="Lipzen A."/>
            <person name="Lukacs Z."/>
            <person name="Mihaltcheva S."/>
            <person name="Morgado L.N."/>
            <person name="Niskanen T."/>
            <person name="Noordeloos M.E."/>
            <person name="Ohm R.A."/>
            <person name="Ortiz-Santana B."/>
            <person name="Ovrebo C."/>
            <person name="Racz N."/>
            <person name="Riley R."/>
            <person name="Savchenko A."/>
            <person name="Shiryaev A."/>
            <person name="Soop K."/>
            <person name="Spirin V."/>
            <person name="Szebenyi C."/>
            <person name="Tomsovsky M."/>
            <person name="Tulloss R.E."/>
            <person name="Uehling J."/>
            <person name="Grigoriev I.V."/>
            <person name="Vagvolgyi C."/>
            <person name="Papp T."/>
            <person name="Martin F.M."/>
            <person name="Miettinen O."/>
            <person name="Hibbett D.S."/>
            <person name="Nagy L.G."/>
        </authorList>
    </citation>
    <scope>NUCLEOTIDE SEQUENCE [LARGE SCALE GENOMIC DNA]</scope>
    <source>
        <strain evidence="5 6">HHB13444</strain>
    </source>
</reference>
<dbReference type="InterPro" id="IPR001356">
    <property type="entry name" value="HD"/>
</dbReference>
<proteinExistence type="predicted"/>
<evidence type="ECO:0000256" key="2">
    <source>
        <dbReference type="RuleBase" id="RU000682"/>
    </source>
</evidence>
<dbReference type="InterPro" id="IPR009057">
    <property type="entry name" value="Homeodomain-like_sf"/>
</dbReference>
<keyword evidence="1 2" id="KW-0371">Homeobox</keyword>
<evidence type="ECO:0000259" key="4">
    <source>
        <dbReference type="PROSITE" id="PS50071"/>
    </source>
</evidence>
<comment type="subcellular location">
    <subcellularLocation>
        <location evidence="1 2">Nucleus</location>
    </subcellularLocation>
</comment>
<protein>
    <recommendedName>
        <fullName evidence="4">Homeobox domain-containing protein</fullName>
    </recommendedName>
</protein>
<dbReference type="SMART" id="SM00389">
    <property type="entry name" value="HOX"/>
    <property type="match status" value="1"/>
</dbReference>
<organism evidence="5 6">
    <name type="scientific">Polyporus arcularius HHB13444</name>
    <dbReference type="NCBI Taxonomy" id="1314778"/>
    <lineage>
        <taxon>Eukaryota</taxon>
        <taxon>Fungi</taxon>
        <taxon>Dikarya</taxon>
        <taxon>Basidiomycota</taxon>
        <taxon>Agaricomycotina</taxon>
        <taxon>Agaricomycetes</taxon>
        <taxon>Polyporales</taxon>
        <taxon>Polyporaceae</taxon>
        <taxon>Polyporus</taxon>
    </lineage>
</organism>
<feature type="domain" description="Homeobox" evidence="4">
    <location>
        <begin position="106"/>
        <end position="167"/>
    </location>
</feature>
<dbReference type="AlphaFoldDB" id="A0A5C3NV55"/>
<feature type="region of interest" description="Disordered" evidence="3">
    <location>
        <begin position="26"/>
        <end position="54"/>
    </location>
</feature>
<dbReference type="PROSITE" id="PS50071">
    <property type="entry name" value="HOMEOBOX_2"/>
    <property type="match status" value="1"/>
</dbReference>
<dbReference type="GO" id="GO:0005634">
    <property type="term" value="C:nucleus"/>
    <property type="evidence" value="ECO:0007669"/>
    <property type="project" value="UniProtKB-SubCell"/>
</dbReference>
<dbReference type="SUPFAM" id="SSF46689">
    <property type="entry name" value="Homeodomain-like"/>
    <property type="match status" value="1"/>
</dbReference>
<sequence>MFNSYPHQSSSHRHTVPLDEVADQFGAQLPTGGDTMDNRAHPGGYRRRARGSEPDAADIAMHASTSAHTPGGVQYFETPTLPRRTTGRQVVLASAAACPPVSATQAPPRSLRGGSREAIEEYLRNYFHTQNKTPSYDERVDLANATGMQTEAIKFWFQRRRQAEATFAPQGESPRQAEQKRRCIVRADAQTRDISKVPKRLQARASACEHHNPSQAV</sequence>
<dbReference type="Pfam" id="PF00046">
    <property type="entry name" value="Homeodomain"/>
    <property type="match status" value="1"/>
</dbReference>
<keyword evidence="1 2" id="KW-0539">Nucleus</keyword>
<dbReference type="CDD" id="cd00086">
    <property type="entry name" value="homeodomain"/>
    <property type="match status" value="1"/>
</dbReference>
<feature type="region of interest" description="Disordered" evidence="3">
    <location>
        <begin position="187"/>
        <end position="217"/>
    </location>
</feature>
<gene>
    <name evidence="5" type="ORF">K466DRAFT_667262</name>
</gene>
<feature type="compositionally biased region" description="Basic and acidic residues" evidence="3">
    <location>
        <begin position="207"/>
        <end position="217"/>
    </location>
</feature>
<keyword evidence="1 2" id="KW-0238">DNA-binding</keyword>
<evidence type="ECO:0000256" key="1">
    <source>
        <dbReference type="PROSITE-ProRule" id="PRU00108"/>
    </source>
</evidence>
<dbReference type="Proteomes" id="UP000308197">
    <property type="component" value="Unassembled WGS sequence"/>
</dbReference>
<keyword evidence="6" id="KW-1185">Reference proteome</keyword>
<dbReference type="InParanoid" id="A0A5C3NV55"/>
<accession>A0A5C3NV55</accession>
<feature type="DNA-binding region" description="Homeobox" evidence="1">
    <location>
        <begin position="108"/>
        <end position="168"/>
    </location>
</feature>
<evidence type="ECO:0000313" key="6">
    <source>
        <dbReference type="Proteomes" id="UP000308197"/>
    </source>
</evidence>
<dbReference type="Gene3D" id="1.10.10.60">
    <property type="entry name" value="Homeodomain-like"/>
    <property type="match status" value="1"/>
</dbReference>